<protein>
    <submittedName>
        <fullName evidence="1">11519_t:CDS:1</fullName>
    </submittedName>
</protein>
<organism evidence="1 2">
    <name type="scientific">Acaulospora colombiana</name>
    <dbReference type="NCBI Taxonomy" id="27376"/>
    <lineage>
        <taxon>Eukaryota</taxon>
        <taxon>Fungi</taxon>
        <taxon>Fungi incertae sedis</taxon>
        <taxon>Mucoromycota</taxon>
        <taxon>Glomeromycotina</taxon>
        <taxon>Glomeromycetes</taxon>
        <taxon>Diversisporales</taxon>
        <taxon>Acaulosporaceae</taxon>
        <taxon>Acaulospora</taxon>
    </lineage>
</organism>
<evidence type="ECO:0000313" key="1">
    <source>
        <dbReference type="EMBL" id="CAG8489922.1"/>
    </source>
</evidence>
<sequence length="90" mass="10468">MLVTAWELVSAIGHFSMKIDNDDNDSVEFWKDPVWVNGTKREKAELLAKEAGLKARIVELEQTLQDYEAMLANLEQKKYEKAIIHMFRID</sequence>
<name>A0ACA9KRY6_9GLOM</name>
<dbReference type="Proteomes" id="UP000789525">
    <property type="component" value="Unassembled WGS sequence"/>
</dbReference>
<accession>A0ACA9KRY6</accession>
<keyword evidence="2" id="KW-1185">Reference proteome</keyword>
<gene>
    <name evidence="1" type="ORF">ACOLOM_LOCUS2336</name>
</gene>
<comment type="caution">
    <text evidence="1">The sequence shown here is derived from an EMBL/GenBank/DDBJ whole genome shotgun (WGS) entry which is preliminary data.</text>
</comment>
<dbReference type="EMBL" id="CAJVPT010002988">
    <property type="protein sequence ID" value="CAG8489922.1"/>
    <property type="molecule type" value="Genomic_DNA"/>
</dbReference>
<reference evidence="1" key="1">
    <citation type="submission" date="2021-06" db="EMBL/GenBank/DDBJ databases">
        <authorList>
            <person name="Kallberg Y."/>
            <person name="Tangrot J."/>
            <person name="Rosling A."/>
        </authorList>
    </citation>
    <scope>NUCLEOTIDE SEQUENCE</scope>
    <source>
        <strain evidence="1">CL356</strain>
    </source>
</reference>
<evidence type="ECO:0000313" key="2">
    <source>
        <dbReference type="Proteomes" id="UP000789525"/>
    </source>
</evidence>
<proteinExistence type="predicted"/>